<evidence type="ECO:0000256" key="2">
    <source>
        <dbReference type="ARBA" id="ARBA00022723"/>
    </source>
</evidence>
<reference evidence="6" key="1">
    <citation type="journal article" date="2024" name="IScience">
        <title>Strigolactones Initiate the Formation of Haustorium-like Structures in Castilleja.</title>
        <authorList>
            <person name="Buerger M."/>
            <person name="Peterson D."/>
            <person name="Chory J."/>
        </authorList>
    </citation>
    <scope>NUCLEOTIDE SEQUENCE [LARGE SCALE GENOMIC DNA]</scope>
</reference>
<dbReference type="SFLD" id="SFLDG01019">
    <property type="entry name" value="Terpene_Cyclase_Like_1_C_Termi"/>
    <property type="match status" value="1"/>
</dbReference>
<dbReference type="Pfam" id="PF03936">
    <property type="entry name" value="Terpene_synth_C"/>
    <property type="match status" value="1"/>
</dbReference>
<dbReference type="InterPro" id="IPR044814">
    <property type="entry name" value="Terpene_cyclase_plant_C1"/>
</dbReference>
<dbReference type="GO" id="GO:0046872">
    <property type="term" value="F:metal ion binding"/>
    <property type="evidence" value="ECO:0007669"/>
    <property type="project" value="UniProtKB-KW"/>
</dbReference>
<comment type="caution">
    <text evidence="5">The sequence shown here is derived from an EMBL/GenBank/DDBJ whole genome shotgun (WGS) entry which is preliminary data.</text>
</comment>
<accession>A0ABD3CCP0</accession>
<dbReference type="SUPFAM" id="SSF48576">
    <property type="entry name" value="Terpenoid synthases"/>
    <property type="match status" value="1"/>
</dbReference>
<dbReference type="InterPro" id="IPR005630">
    <property type="entry name" value="Terpene_synthase_metal-bd"/>
</dbReference>
<feature type="domain" description="Terpene synthase N-terminal" evidence="3">
    <location>
        <begin position="109"/>
        <end position="285"/>
    </location>
</feature>
<dbReference type="Proteomes" id="UP001632038">
    <property type="component" value="Unassembled WGS sequence"/>
</dbReference>
<dbReference type="InterPro" id="IPR001906">
    <property type="entry name" value="Terpene_synth_N"/>
</dbReference>
<comment type="cofactor">
    <cofactor evidence="1">
        <name>Mg(2+)</name>
        <dbReference type="ChEBI" id="CHEBI:18420"/>
    </cofactor>
</comment>
<gene>
    <name evidence="5" type="ORF">CASFOL_028954</name>
</gene>
<evidence type="ECO:0000313" key="6">
    <source>
        <dbReference type="Proteomes" id="UP001632038"/>
    </source>
</evidence>
<dbReference type="SFLD" id="SFLDS00005">
    <property type="entry name" value="Isoprenoid_Synthase_Type_I"/>
    <property type="match status" value="1"/>
</dbReference>
<proteinExistence type="predicted"/>
<keyword evidence="2" id="KW-0479">Metal-binding</keyword>
<name>A0ABD3CCP0_9LAMI</name>
<sequence>MEMGLQLTRAGIGSVTATDRSVFIPTESGRFFKTRNRKPNRVGRSVNRQFFIQIKNYFKTVTATTIVGNRQFGYSTIFGRSACGVIGWKMPALGLITEARRSGNYESTIWDDDYVQSLTSPYTAKEYETQAEKLKMQVKIIIDETKNVVDQLEMIDHLHRLCLSNYFEDEVNKILDNIYQTLMNQDKNVESNDLHFTALQFRLLRQHGYLVPQEVFSSFMDKDGNFKACLASDVKGILSLYEASFLSMENENILDLAKEFSTHHLKEGLEQITDPSLAELVKHALELPVHWRVHKLEAQWFINVYNSKLGSNIVLLQLAKLDYNMVQAKYQHELKQLSRWYKDSGLSEKLGFARHRLTESFFWALGGTPEPHFGYAREILTKMSVLITIMDDIYDVYGTLDELEVFTDIVERWDINGLDRLPEYMRIYFLALFNFANEMAYRIMKEQGFNIISNLRKLWAGQSRAFHLEAKWFHSGYIPTTDEYLNLAWVSVAGPVILLHAYFSISKPINKSQLTNLELYPGLIRWPSTVLRLADDLGTSSEEMKKGDVHKSIQCYMHETTCCEEDARKYVKHLIDVNLKKMNKDILMEKPIGKFSKVAMSLARIALCMYQFGDGYGAPHLETKENMVLLIIKPISMP</sequence>
<keyword evidence="6" id="KW-1185">Reference proteome</keyword>
<dbReference type="FunFam" id="1.10.600.10:FF:000007">
    <property type="entry name" value="Isoprene synthase, chloroplastic"/>
    <property type="match status" value="1"/>
</dbReference>
<evidence type="ECO:0000259" key="4">
    <source>
        <dbReference type="Pfam" id="PF03936"/>
    </source>
</evidence>
<evidence type="ECO:0000256" key="1">
    <source>
        <dbReference type="ARBA" id="ARBA00001946"/>
    </source>
</evidence>
<dbReference type="InterPro" id="IPR008949">
    <property type="entry name" value="Isoprenoid_synthase_dom_sf"/>
</dbReference>
<dbReference type="EMBL" id="JAVIJP010000039">
    <property type="protein sequence ID" value="KAL3627591.1"/>
    <property type="molecule type" value="Genomic_DNA"/>
</dbReference>
<evidence type="ECO:0000259" key="3">
    <source>
        <dbReference type="Pfam" id="PF01397"/>
    </source>
</evidence>
<dbReference type="AlphaFoldDB" id="A0ABD3CCP0"/>
<dbReference type="CDD" id="cd00684">
    <property type="entry name" value="Terpene_cyclase_plant_C1"/>
    <property type="match status" value="1"/>
</dbReference>
<dbReference type="InterPro" id="IPR036965">
    <property type="entry name" value="Terpene_synth_N_sf"/>
</dbReference>
<organism evidence="5 6">
    <name type="scientific">Castilleja foliolosa</name>
    <dbReference type="NCBI Taxonomy" id="1961234"/>
    <lineage>
        <taxon>Eukaryota</taxon>
        <taxon>Viridiplantae</taxon>
        <taxon>Streptophyta</taxon>
        <taxon>Embryophyta</taxon>
        <taxon>Tracheophyta</taxon>
        <taxon>Spermatophyta</taxon>
        <taxon>Magnoliopsida</taxon>
        <taxon>eudicotyledons</taxon>
        <taxon>Gunneridae</taxon>
        <taxon>Pentapetalae</taxon>
        <taxon>asterids</taxon>
        <taxon>lamiids</taxon>
        <taxon>Lamiales</taxon>
        <taxon>Orobanchaceae</taxon>
        <taxon>Pedicularideae</taxon>
        <taxon>Castillejinae</taxon>
        <taxon>Castilleja</taxon>
    </lineage>
</organism>
<protein>
    <submittedName>
        <fullName evidence="5">Uncharacterized protein</fullName>
    </submittedName>
</protein>
<dbReference type="SUPFAM" id="SSF48239">
    <property type="entry name" value="Terpenoid cyclases/Protein prenyltransferases"/>
    <property type="match status" value="1"/>
</dbReference>
<dbReference type="InterPro" id="IPR050148">
    <property type="entry name" value="Terpene_synthase-like"/>
</dbReference>
<dbReference type="PANTHER" id="PTHR31225">
    <property type="entry name" value="OS04G0344100 PROTEIN-RELATED"/>
    <property type="match status" value="1"/>
</dbReference>
<feature type="domain" description="Terpene synthase metal-binding" evidence="4">
    <location>
        <begin position="342"/>
        <end position="580"/>
    </location>
</feature>
<dbReference type="InterPro" id="IPR034741">
    <property type="entry name" value="Terpene_cyclase-like_1_C"/>
</dbReference>
<dbReference type="FunFam" id="1.50.10.130:FF:000001">
    <property type="entry name" value="Isoprene synthase, chloroplastic"/>
    <property type="match status" value="1"/>
</dbReference>
<dbReference type="Pfam" id="PF01397">
    <property type="entry name" value="Terpene_synth"/>
    <property type="match status" value="1"/>
</dbReference>
<dbReference type="Gene3D" id="1.10.600.10">
    <property type="entry name" value="Farnesyl Diphosphate Synthase"/>
    <property type="match status" value="1"/>
</dbReference>
<dbReference type="InterPro" id="IPR008930">
    <property type="entry name" value="Terpenoid_cyclase/PrenylTrfase"/>
</dbReference>
<dbReference type="PANTHER" id="PTHR31225:SF256">
    <property type="entry name" value="(-)-ALPHA-TERPINEOL SYNTHASE-LIKE"/>
    <property type="match status" value="1"/>
</dbReference>
<dbReference type="Gene3D" id="1.50.10.130">
    <property type="entry name" value="Terpene synthase, N-terminal domain"/>
    <property type="match status" value="1"/>
</dbReference>
<evidence type="ECO:0000313" key="5">
    <source>
        <dbReference type="EMBL" id="KAL3627591.1"/>
    </source>
</evidence>